<feature type="coiled-coil region" evidence="1">
    <location>
        <begin position="139"/>
        <end position="208"/>
    </location>
</feature>
<feature type="coiled-coil region" evidence="1">
    <location>
        <begin position="41"/>
        <end position="75"/>
    </location>
</feature>
<organism evidence="2 3">
    <name type="scientific">Dolichospermum heterosporum TAC447</name>
    <dbReference type="NCBI Taxonomy" id="747523"/>
    <lineage>
        <taxon>Bacteria</taxon>
        <taxon>Bacillati</taxon>
        <taxon>Cyanobacteriota</taxon>
        <taxon>Cyanophyceae</taxon>
        <taxon>Nostocales</taxon>
        <taxon>Aphanizomenonaceae</taxon>
        <taxon>Dolichospermum</taxon>
        <taxon>Dolichospermum heterosporum</taxon>
    </lineage>
</organism>
<dbReference type="Proteomes" id="UP001057561">
    <property type="component" value="Chromosome"/>
</dbReference>
<gene>
    <name evidence="2" type="ORF">NG743_11275</name>
</gene>
<dbReference type="RefSeq" id="WP_257122003.1">
    <property type="nucleotide sequence ID" value="NZ_CP099464.1"/>
</dbReference>
<keyword evidence="3" id="KW-1185">Reference proteome</keyword>
<name>A0ABY5LZR3_9CYAN</name>
<feature type="coiled-coil region" evidence="1">
    <location>
        <begin position="264"/>
        <end position="410"/>
    </location>
</feature>
<dbReference type="EMBL" id="CP099464">
    <property type="protein sequence ID" value="UUO17512.1"/>
    <property type="molecule type" value="Genomic_DNA"/>
</dbReference>
<evidence type="ECO:0000256" key="1">
    <source>
        <dbReference type="SAM" id="Coils"/>
    </source>
</evidence>
<evidence type="ECO:0000313" key="2">
    <source>
        <dbReference type="EMBL" id="UUO17512.1"/>
    </source>
</evidence>
<proteinExistence type="predicted"/>
<sequence length="659" mass="77937">MSYLLFTKDNNQQQKIDTQGFRNVAKYNLIIKVFLDIFSQSQQLNTKFEKLTGDNESLKQEIHKFEQQINILHQEYQTILELTNKLQIQNTIFNQRNQDLETNQKSFIQKLGGIVYKENLEDKTWDLVLEKTQVLMNERNEALIKIQAFNRENEVLKQENKFLTQEKNNFNQSQEILKSIITTKDGDINSLTQKLRVLESQVNELQSKPDHNIELQNIQSELNKVQSLIIQKDGLIQHLEIEKGENLQKISSLEAIVITEKSNCESLTQEKTILNSLVQQLEDEIKVLNDKSIYSDIERLESQIAQKDNEIKKSEFEKNQNLQKINQLEIQLTEKESQLKTTIEDSDNRSQELEKERDSLTGNLRDVEWELSVLKNSGSSVLIAQKDTVIKKLESEKSEILERVNSLAESFDELAEDFSQLTSNFNEKKYQLEVVKREKEVVTREKNYLDNRVKELEGEKSFLIQKLRDKESEVSKLQQDILFLNDRLIDRESEISELEEIINKPNIIEELEQYLEELEQDLENLEKYVEDLEQYAEDLENYYLEKLEPYSDTPDINELEKLQKQINEKDNCIRNLKSYISLLLENQSLKELEQYINKIHDYFYEEYIYIYTSSFRSRISIGIDIDIIDFLKYLLYEEQCKIKHLCGMIGTLNSLMRYR</sequence>
<reference evidence="2" key="1">
    <citation type="submission" date="2022-06" db="EMBL/GenBank/DDBJ databases">
        <title>Nostosin G and Spiroidesin B from the Cyanobacterium Dolichospermum sp. NIES-1697.</title>
        <authorList>
            <person name="Phan C.-S."/>
            <person name="Mehjabin J.J."/>
            <person name="Anas A.R.J."/>
            <person name="Hayasaka M."/>
            <person name="Onoki R."/>
            <person name="Wang J."/>
            <person name="Umezawa T."/>
            <person name="Washio K."/>
            <person name="Morikawa M."/>
            <person name="Okino T."/>
        </authorList>
    </citation>
    <scope>NUCLEOTIDE SEQUENCE</scope>
    <source>
        <strain evidence="2">NIES-1697</strain>
    </source>
</reference>
<keyword evidence="1" id="KW-0175">Coiled coil</keyword>
<feature type="coiled-coil region" evidence="1">
    <location>
        <begin position="439"/>
        <end position="579"/>
    </location>
</feature>
<accession>A0ABY5LZR3</accession>
<protein>
    <submittedName>
        <fullName evidence="2">Uncharacterized protein</fullName>
    </submittedName>
</protein>
<evidence type="ECO:0000313" key="3">
    <source>
        <dbReference type="Proteomes" id="UP001057561"/>
    </source>
</evidence>
<dbReference type="PANTHER" id="PTHR23159:SF31">
    <property type="entry name" value="CENTROSOME-ASSOCIATED PROTEIN CEP250 ISOFORM X1"/>
    <property type="match status" value="1"/>
</dbReference>
<dbReference type="PANTHER" id="PTHR23159">
    <property type="entry name" value="CENTROSOMAL PROTEIN 2"/>
    <property type="match status" value="1"/>
</dbReference>